<keyword evidence="2" id="KW-1133">Transmembrane helix</keyword>
<keyword evidence="2" id="KW-0472">Membrane</keyword>
<keyword evidence="4" id="KW-1185">Reference proteome</keyword>
<organism evidence="3 4">
    <name type="scientific">Apodospora peruviana</name>
    <dbReference type="NCBI Taxonomy" id="516989"/>
    <lineage>
        <taxon>Eukaryota</taxon>
        <taxon>Fungi</taxon>
        <taxon>Dikarya</taxon>
        <taxon>Ascomycota</taxon>
        <taxon>Pezizomycotina</taxon>
        <taxon>Sordariomycetes</taxon>
        <taxon>Sordariomycetidae</taxon>
        <taxon>Sordariales</taxon>
        <taxon>Lasiosphaeriaceae</taxon>
        <taxon>Apodospora</taxon>
    </lineage>
</organism>
<accession>A0AAE0M2H6</accession>
<dbReference type="PANTHER" id="PTHR38122">
    <property type="entry name" value="GLYCOPROTEIN X"/>
    <property type="match status" value="1"/>
</dbReference>
<evidence type="ECO:0000313" key="4">
    <source>
        <dbReference type="Proteomes" id="UP001283341"/>
    </source>
</evidence>
<name>A0AAE0M2H6_9PEZI</name>
<feature type="region of interest" description="Disordered" evidence="1">
    <location>
        <begin position="227"/>
        <end position="279"/>
    </location>
</feature>
<dbReference type="CDD" id="cd12087">
    <property type="entry name" value="TM_EGFR-like"/>
    <property type="match status" value="1"/>
</dbReference>
<reference evidence="3" key="2">
    <citation type="submission" date="2023-06" db="EMBL/GenBank/DDBJ databases">
        <authorList>
            <consortium name="Lawrence Berkeley National Laboratory"/>
            <person name="Haridas S."/>
            <person name="Hensen N."/>
            <person name="Bonometti L."/>
            <person name="Westerberg I."/>
            <person name="Brannstrom I.O."/>
            <person name="Guillou S."/>
            <person name="Cros-Aarteil S."/>
            <person name="Calhoun S."/>
            <person name="Kuo A."/>
            <person name="Mondo S."/>
            <person name="Pangilinan J."/>
            <person name="Riley R."/>
            <person name="Labutti K."/>
            <person name="Andreopoulos B."/>
            <person name="Lipzen A."/>
            <person name="Chen C."/>
            <person name="Yanf M."/>
            <person name="Daum C."/>
            <person name="Ng V."/>
            <person name="Clum A."/>
            <person name="Steindorff A."/>
            <person name="Ohm R."/>
            <person name="Martin F."/>
            <person name="Silar P."/>
            <person name="Natvig D."/>
            <person name="Lalanne C."/>
            <person name="Gautier V."/>
            <person name="Ament-Velasquez S.L."/>
            <person name="Kruys A."/>
            <person name="Hutchinson M.I."/>
            <person name="Powell A.J."/>
            <person name="Barry K."/>
            <person name="Miller A.N."/>
            <person name="Grigoriev I.V."/>
            <person name="Debuchy R."/>
            <person name="Gladieux P."/>
            <person name="Thoren M.H."/>
            <person name="Johannesson H."/>
        </authorList>
    </citation>
    <scope>NUCLEOTIDE SEQUENCE</scope>
    <source>
        <strain evidence="3">CBS 118394</strain>
    </source>
</reference>
<keyword evidence="2" id="KW-0812">Transmembrane</keyword>
<evidence type="ECO:0000313" key="3">
    <source>
        <dbReference type="EMBL" id="KAK3315559.1"/>
    </source>
</evidence>
<proteinExistence type="predicted"/>
<protein>
    <submittedName>
        <fullName evidence="3">Uncharacterized protein</fullName>
    </submittedName>
</protein>
<reference evidence="3" key="1">
    <citation type="journal article" date="2023" name="Mol. Phylogenet. Evol.">
        <title>Genome-scale phylogeny and comparative genomics of the fungal order Sordariales.</title>
        <authorList>
            <person name="Hensen N."/>
            <person name="Bonometti L."/>
            <person name="Westerberg I."/>
            <person name="Brannstrom I.O."/>
            <person name="Guillou S."/>
            <person name="Cros-Aarteil S."/>
            <person name="Calhoun S."/>
            <person name="Haridas S."/>
            <person name="Kuo A."/>
            <person name="Mondo S."/>
            <person name="Pangilinan J."/>
            <person name="Riley R."/>
            <person name="LaButti K."/>
            <person name="Andreopoulos B."/>
            <person name="Lipzen A."/>
            <person name="Chen C."/>
            <person name="Yan M."/>
            <person name="Daum C."/>
            <person name="Ng V."/>
            <person name="Clum A."/>
            <person name="Steindorff A."/>
            <person name="Ohm R.A."/>
            <person name="Martin F."/>
            <person name="Silar P."/>
            <person name="Natvig D.O."/>
            <person name="Lalanne C."/>
            <person name="Gautier V."/>
            <person name="Ament-Velasquez S.L."/>
            <person name="Kruys A."/>
            <person name="Hutchinson M.I."/>
            <person name="Powell A.J."/>
            <person name="Barry K."/>
            <person name="Miller A.N."/>
            <person name="Grigoriev I.V."/>
            <person name="Debuchy R."/>
            <person name="Gladieux P."/>
            <person name="Hiltunen Thoren M."/>
            <person name="Johannesson H."/>
        </authorList>
    </citation>
    <scope>NUCLEOTIDE SEQUENCE</scope>
    <source>
        <strain evidence="3">CBS 118394</strain>
    </source>
</reference>
<feature type="transmembrane region" description="Helical" evidence="2">
    <location>
        <begin position="173"/>
        <end position="195"/>
    </location>
</feature>
<gene>
    <name evidence="3" type="ORF">B0H66DRAFT_594103</name>
</gene>
<dbReference type="Proteomes" id="UP001283341">
    <property type="component" value="Unassembled WGS sequence"/>
</dbReference>
<comment type="caution">
    <text evidence="3">The sequence shown here is derived from an EMBL/GenBank/DDBJ whole genome shotgun (WGS) entry which is preliminary data.</text>
</comment>
<evidence type="ECO:0000256" key="1">
    <source>
        <dbReference type="SAM" id="MobiDB-lite"/>
    </source>
</evidence>
<evidence type="ECO:0000256" key="2">
    <source>
        <dbReference type="SAM" id="Phobius"/>
    </source>
</evidence>
<dbReference type="AlphaFoldDB" id="A0AAE0M2H6"/>
<dbReference type="PANTHER" id="PTHR38122:SF1">
    <property type="entry name" value="GLYCOPROTEIN X"/>
    <property type="match status" value="1"/>
</dbReference>
<dbReference type="EMBL" id="JAUEDM010000006">
    <property type="protein sequence ID" value="KAK3315559.1"/>
    <property type="molecule type" value="Genomic_DNA"/>
</dbReference>
<sequence>MADSQDEKLILRDETIIPAVCYDVCNDAYIEAQRENSTTLCASGSPFQSLYQNCDQCVASNGQKVYEDPRFAQFVDDCATAPTELTTTIASTSYYTTVTRSQWVEITALDGVVTSQFLTLTIPLDAVTTIQTVWAMPNTTTSSSTTMLNATMSTSPIPTTTPAASSTPSTPTIVGITVGTVIGVAIMLFGLAYYIRRQKSRGSRDEPSSGLGMQEKAQLHGDSMKFPETLPQELHGSTLVPPAELGAGDLSRHYAELAADEPGKRNKPGSIGAGIEEQT</sequence>